<keyword evidence="1" id="KW-0378">Hydrolase</keyword>
<dbReference type="SUPFAM" id="SSF63817">
    <property type="entry name" value="Sortase"/>
    <property type="match status" value="1"/>
</dbReference>
<keyword evidence="3" id="KW-0472">Membrane</keyword>
<feature type="transmembrane region" description="Helical" evidence="3">
    <location>
        <begin position="236"/>
        <end position="257"/>
    </location>
</feature>
<dbReference type="Pfam" id="PF04203">
    <property type="entry name" value="Sortase"/>
    <property type="match status" value="1"/>
</dbReference>
<evidence type="ECO:0000256" key="1">
    <source>
        <dbReference type="ARBA" id="ARBA00022801"/>
    </source>
</evidence>
<dbReference type="NCBIfam" id="TIGR01076">
    <property type="entry name" value="sortase_fam"/>
    <property type="match status" value="1"/>
</dbReference>
<keyword evidence="3" id="KW-0812">Transmembrane</keyword>
<evidence type="ECO:0000313" key="4">
    <source>
        <dbReference type="EMBL" id="QBO37328.1"/>
    </source>
</evidence>
<reference evidence="5" key="1">
    <citation type="submission" date="2019-03" db="EMBL/GenBank/DDBJ databases">
        <title>Weissella sp. 26KH-42 Genome sequencing.</title>
        <authorList>
            <person name="Heo J."/>
            <person name="Kim S.-J."/>
            <person name="Kim J.-S."/>
            <person name="Hong S.-B."/>
            <person name="Kwon S.-W."/>
        </authorList>
    </citation>
    <scope>NUCLEOTIDE SEQUENCE [LARGE SCALE GENOMIC DNA]</scope>
    <source>
        <strain evidence="5">26KH-42</strain>
    </source>
</reference>
<feature type="active site" description="Proton donor/acceptor" evidence="2">
    <location>
        <position position="143"/>
    </location>
</feature>
<dbReference type="AlphaFoldDB" id="A0A4P6YWV8"/>
<evidence type="ECO:0000313" key="5">
    <source>
        <dbReference type="Proteomes" id="UP000292886"/>
    </source>
</evidence>
<accession>A0A4P6YWV8</accession>
<dbReference type="EMBL" id="CP037940">
    <property type="protein sequence ID" value="QBO37328.1"/>
    <property type="molecule type" value="Genomic_DNA"/>
</dbReference>
<dbReference type="KEGG" id="wei:EQG49_13075"/>
<dbReference type="Gene3D" id="2.40.260.10">
    <property type="entry name" value="Sortase"/>
    <property type="match status" value="1"/>
</dbReference>
<sequence length="273" mass="30863">MKQRIVNGSLILMLLLGLAILLYPFVGDSIANFRNKYEVQQYQKSVKFLKSASAEKNWREARKYNAVLYQQRHGIAVKQPVPYADILSFNKIMAILTIPKIGIKDEPIYHGVSMQVLARGLGHMAQTSIPIGGKSTHAAISGHSSASDEKVFAKLEQLKYGDNFYIGILGKTHKYRVNQIRSVLPNDVKNLEIQKDKDYVTLITCTPIGVNSHRLLIRGERVPMDGMEKSKFRPTILAIIAAVALLLVVILLLYLWWKRRKGREAHENIKNSI</sequence>
<evidence type="ECO:0000256" key="3">
    <source>
        <dbReference type="SAM" id="Phobius"/>
    </source>
</evidence>
<protein>
    <submittedName>
        <fullName evidence="4">Class C sortase</fullName>
    </submittedName>
</protein>
<dbReference type="CDD" id="cd05827">
    <property type="entry name" value="Sortase_C"/>
    <property type="match status" value="1"/>
</dbReference>
<proteinExistence type="predicted"/>
<dbReference type="NCBIfam" id="NF033745">
    <property type="entry name" value="class_C_sortase"/>
    <property type="match status" value="1"/>
</dbReference>
<dbReference type="Proteomes" id="UP000292886">
    <property type="component" value="Chromosome"/>
</dbReference>
<dbReference type="InterPro" id="IPR042002">
    <property type="entry name" value="Sortase_C"/>
</dbReference>
<keyword evidence="3" id="KW-1133">Transmembrane helix</keyword>
<keyword evidence="5" id="KW-1185">Reference proteome</keyword>
<gene>
    <name evidence="4" type="ORF">EQG49_13075</name>
</gene>
<name>A0A4P6YWV8_9LACO</name>
<feature type="active site" description="Acyl-thioester intermediate" evidence="2">
    <location>
        <position position="205"/>
    </location>
</feature>
<dbReference type="InterPro" id="IPR023365">
    <property type="entry name" value="Sortase_dom-sf"/>
</dbReference>
<dbReference type="RefSeq" id="WP_133364405.1">
    <property type="nucleotide sequence ID" value="NZ_CP037940.1"/>
</dbReference>
<dbReference type="OrthoDB" id="1648028at2"/>
<evidence type="ECO:0000256" key="2">
    <source>
        <dbReference type="PIRSR" id="PIRSR605754-1"/>
    </source>
</evidence>
<dbReference type="InterPro" id="IPR005754">
    <property type="entry name" value="Sortase"/>
</dbReference>
<dbReference type="GO" id="GO:0016787">
    <property type="term" value="F:hydrolase activity"/>
    <property type="evidence" value="ECO:0007669"/>
    <property type="project" value="UniProtKB-KW"/>
</dbReference>
<organism evidence="4 5">
    <name type="scientific">Periweissella cryptocerci</name>
    <dbReference type="NCBI Taxonomy" id="2506420"/>
    <lineage>
        <taxon>Bacteria</taxon>
        <taxon>Bacillati</taxon>
        <taxon>Bacillota</taxon>
        <taxon>Bacilli</taxon>
        <taxon>Lactobacillales</taxon>
        <taxon>Lactobacillaceae</taxon>
        <taxon>Periweissella</taxon>
    </lineage>
</organism>